<comment type="subcellular location">
    <subcellularLocation>
        <location evidence="1">Nucleus</location>
    </subcellularLocation>
</comment>
<dbReference type="InterPro" id="IPR054502">
    <property type="entry name" value="bHLH-TF_ACT-like_plant"/>
</dbReference>
<feature type="coiled-coil region" evidence="6">
    <location>
        <begin position="494"/>
        <end position="521"/>
    </location>
</feature>
<dbReference type="GO" id="GO:0005634">
    <property type="term" value="C:nucleus"/>
    <property type="evidence" value="ECO:0007669"/>
    <property type="project" value="UniProtKB-SubCell"/>
</dbReference>
<dbReference type="SUPFAM" id="SSF47459">
    <property type="entry name" value="HLH, helix-loop-helix DNA-binding domain"/>
    <property type="match status" value="1"/>
</dbReference>
<evidence type="ECO:0000256" key="4">
    <source>
        <dbReference type="ARBA" id="ARBA00023163"/>
    </source>
</evidence>
<dbReference type="GO" id="GO:0080090">
    <property type="term" value="P:regulation of primary metabolic process"/>
    <property type="evidence" value="ECO:0007669"/>
    <property type="project" value="UniProtKB-ARBA"/>
</dbReference>
<dbReference type="InterPro" id="IPR011598">
    <property type="entry name" value="bHLH_dom"/>
</dbReference>
<dbReference type="InterPro" id="IPR036638">
    <property type="entry name" value="HLH_DNA-bd_sf"/>
</dbReference>
<sequence>MANGTQTHDGLPENLRKRLAVAVRSIQWSYAIFWSLSTTQQGVLEWGDGYYNGDIKTRKTVQAVELKADKIGLQRSEQLRELYQSLLEGEADQQAKRPSAALSPEDLSDAEWYYLVCMSFVFSPGEGLPGRALANGQAIWLCNAQYADSKVFSRSLLAKSSGFTLQTVVCFPYLGGVIELGVTELVSEDPSLLQHIKASLLELSKPVCSDKSSPTPPKADDDGDPICANVNLEIMDTLPLENLYSPTEGIEFDREGIVELGGNIHEEINMDSPDECSNGCEHNHQTEDSFMLDGINGGASQVQSWHVLDDDFSNGVPDSMNSSDCISEAFVNQEKAISTLKREDVNQHLKELQNSNHTKLGSLDLGADDDLHYRRILSAIVGSSPRLIENLRFHYTDHRSNFLCWTKEALGDAYRPQAQQTMLKKILFTVPLMYGGCSFRLQRENCGKEWLRKSESGDICLGHVLSDNRRENENFLALKSMVPSISEIDKASILRDTIKYLKELEARVEELESCMDSVDYEERARRKYLDMVEQISDNCDKKKIDNGKKSWINKRKACEFDETDPELNRVVPEDSLPLDVKVSIKEQEVLIEMRCPYREYVLLDVMDAINNLHLEAHSVQSSAPNGILTLTLKSKFRGAATAPVGMIKQALWKIACSRNCRTSIDFLTCIPWSLLNLKSRK</sequence>
<reference evidence="8 9" key="1">
    <citation type="journal article" date="2019" name="Plant Biotechnol. J.">
        <title>The red bayberry genome and genetic basis of sex determination.</title>
        <authorList>
            <person name="Jia H.M."/>
            <person name="Jia H.J."/>
            <person name="Cai Q.L."/>
            <person name="Wang Y."/>
            <person name="Zhao H.B."/>
            <person name="Yang W.F."/>
            <person name="Wang G.Y."/>
            <person name="Li Y.H."/>
            <person name="Zhan D.L."/>
            <person name="Shen Y.T."/>
            <person name="Niu Q.F."/>
            <person name="Chang L."/>
            <person name="Qiu J."/>
            <person name="Zhao L."/>
            <person name="Xie H.B."/>
            <person name="Fu W.Y."/>
            <person name="Jin J."/>
            <person name="Li X.W."/>
            <person name="Jiao Y."/>
            <person name="Zhou C.C."/>
            <person name="Tu T."/>
            <person name="Chai C.Y."/>
            <person name="Gao J.L."/>
            <person name="Fan L.J."/>
            <person name="van de Weg E."/>
            <person name="Wang J.Y."/>
            <person name="Gao Z.S."/>
        </authorList>
    </citation>
    <scope>NUCLEOTIDE SEQUENCE [LARGE SCALE GENOMIC DNA]</scope>
    <source>
        <tissue evidence="8">Leaves</tissue>
    </source>
</reference>
<keyword evidence="5" id="KW-0539">Nucleus</keyword>
<dbReference type="PANTHER" id="PTHR46266:SF1">
    <property type="entry name" value="TRANSCRIPTION FACTOR MYC1"/>
    <property type="match status" value="1"/>
</dbReference>
<evidence type="ECO:0000256" key="1">
    <source>
        <dbReference type="ARBA" id="ARBA00004123"/>
    </source>
</evidence>
<dbReference type="Pfam" id="PF00010">
    <property type="entry name" value="HLH"/>
    <property type="match status" value="1"/>
</dbReference>
<dbReference type="Gene3D" id="4.10.280.10">
    <property type="entry name" value="Helix-loop-helix DNA-binding domain"/>
    <property type="match status" value="1"/>
</dbReference>
<dbReference type="Proteomes" id="UP000516437">
    <property type="component" value="Chromosome 5"/>
</dbReference>
<protein>
    <submittedName>
        <fullName evidence="8">Transcription factor GLABRA 3</fullName>
    </submittedName>
</protein>
<accession>A0A6A1VNT1</accession>
<dbReference type="GO" id="GO:0046983">
    <property type="term" value="F:protein dimerization activity"/>
    <property type="evidence" value="ECO:0007669"/>
    <property type="project" value="InterPro"/>
</dbReference>
<keyword evidence="9" id="KW-1185">Reference proteome</keyword>
<name>A0A6A1VNT1_9ROSI</name>
<evidence type="ECO:0000256" key="6">
    <source>
        <dbReference type="SAM" id="Coils"/>
    </source>
</evidence>
<dbReference type="EMBL" id="RXIC02000023">
    <property type="protein sequence ID" value="KAB1214383.1"/>
    <property type="molecule type" value="Genomic_DNA"/>
</dbReference>
<keyword evidence="3" id="KW-0010">Activator</keyword>
<dbReference type="InterPro" id="IPR025610">
    <property type="entry name" value="MYC/MYB_N"/>
</dbReference>
<dbReference type="PROSITE" id="PS50888">
    <property type="entry name" value="BHLH"/>
    <property type="match status" value="1"/>
</dbReference>
<comment type="caution">
    <text evidence="8">The sequence shown here is derived from an EMBL/GenBank/DDBJ whole genome shotgun (WGS) entry which is preliminary data.</text>
</comment>
<feature type="domain" description="BHLH" evidence="7">
    <location>
        <begin position="455"/>
        <end position="504"/>
    </location>
</feature>
<evidence type="ECO:0000313" key="9">
    <source>
        <dbReference type="Proteomes" id="UP000516437"/>
    </source>
</evidence>
<keyword evidence="2" id="KW-0805">Transcription regulation</keyword>
<evidence type="ECO:0000259" key="7">
    <source>
        <dbReference type="PROSITE" id="PS50888"/>
    </source>
</evidence>
<dbReference type="Pfam" id="PF22754">
    <property type="entry name" value="bHLH-TF_ACT-like_plant"/>
    <property type="match status" value="1"/>
</dbReference>
<dbReference type="AlphaFoldDB" id="A0A6A1VNT1"/>
<organism evidence="8 9">
    <name type="scientific">Morella rubra</name>
    <name type="common">Chinese bayberry</name>
    <dbReference type="NCBI Taxonomy" id="262757"/>
    <lineage>
        <taxon>Eukaryota</taxon>
        <taxon>Viridiplantae</taxon>
        <taxon>Streptophyta</taxon>
        <taxon>Embryophyta</taxon>
        <taxon>Tracheophyta</taxon>
        <taxon>Spermatophyta</taxon>
        <taxon>Magnoliopsida</taxon>
        <taxon>eudicotyledons</taxon>
        <taxon>Gunneridae</taxon>
        <taxon>Pentapetalae</taxon>
        <taxon>rosids</taxon>
        <taxon>fabids</taxon>
        <taxon>Fagales</taxon>
        <taxon>Myricaceae</taxon>
        <taxon>Morella</taxon>
    </lineage>
</organism>
<evidence type="ECO:0000256" key="5">
    <source>
        <dbReference type="ARBA" id="ARBA00023242"/>
    </source>
</evidence>
<dbReference type="Pfam" id="PF14215">
    <property type="entry name" value="bHLH-MYC_N"/>
    <property type="match status" value="1"/>
</dbReference>
<evidence type="ECO:0000313" key="8">
    <source>
        <dbReference type="EMBL" id="KAB1214383.1"/>
    </source>
</evidence>
<dbReference type="OrthoDB" id="690068at2759"/>
<evidence type="ECO:0000256" key="2">
    <source>
        <dbReference type="ARBA" id="ARBA00023015"/>
    </source>
</evidence>
<keyword evidence="4" id="KW-0804">Transcription</keyword>
<dbReference type="PANTHER" id="PTHR46266">
    <property type="entry name" value="TRANSCRIPTION FACTOR TT8"/>
    <property type="match status" value="1"/>
</dbReference>
<proteinExistence type="predicted"/>
<keyword evidence="6" id="KW-0175">Coiled coil</keyword>
<gene>
    <name evidence="8" type="ORF">CJ030_MR5G000882</name>
</gene>
<evidence type="ECO:0000256" key="3">
    <source>
        <dbReference type="ARBA" id="ARBA00023159"/>
    </source>
</evidence>
<dbReference type="SMART" id="SM00353">
    <property type="entry name" value="HLH"/>
    <property type="match status" value="1"/>
</dbReference>